<dbReference type="Proteomes" id="UP000290849">
    <property type="component" value="Unassembled WGS sequence"/>
</dbReference>
<protein>
    <submittedName>
        <fullName evidence="1">Uncharacterized protein</fullName>
    </submittedName>
</protein>
<evidence type="ECO:0000313" key="2">
    <source>
        <dbReference type="Proteomes" id="UP000290849"/>
    </source>
</evidence>
<gene>
    <name evidence="1" type="ORF">C7R54_08955</name>
</gene>
<name>A0A4Q1HNU3_9BURK</name>
<accession>A0A4Q1HNU3</accession>
<organism evidence="1 2">
    <name type="scientific">Achromobacter aloeverae</name>
    <dbReference type="NCBI Taxonomy" id="1750518"/>
    <lineage>
        <taxon>Bacteria</taxon>
        <taxon>Pseudomonadati</taxon>
        <taxon>Pseudomonadota</taxon>
        <taxon>Betaproteobacteria</taxon>
        <taxon>Burkholderiales</taxon>
        <taxon>Alcaligenaceae</taxon>
        <taxon>Achromobacter</taxon>
    </lineage>
</organism>
<evidence type="ECO:0000313" key="1">
    <source>
        <dbReference type="EMBL" id="RXN91682.1"/>
    </source>
</evidence>
<sequence length="142" mass="15645">MDHALFTVHDTSRFPAVVVRPTAIAPGYAAQWATEMDMLLRHGERFAVLYLETPVEESHEDFKQRGIWLKQHREALARVCTALVVIEPDARRRDVAAQRGQGASKAFGIAHHAVASLDEGLAIALGHAARQPPQDDRAVAYG</sequence>
<reference evidence="1 2" key="1">
    <citation type="journal article" date="2017" name="Int. J. Syst. Evol. Microbiol.">
        <title>Achromobacter aloeverae sp. nov., isolated from the root of Aloe vera (L.) Burm.f.</title>
        <authorList>
            <person name="Kuncharoen N."/>
            <person name="Muramatsu Y."/>
            <person name="Shibata C."/>
            <person name="Kamakura Y."/>
            <person name="Nakagawa Y."/>
            <person name="Tanasupawat S."/>
        </authorList>
    </citation>
    <scope>NUCLEOTIDE SEQUENCE [LARGE SCALE GENOMIC DNA]</scope>
    <source>
        <strain evidence="1 2">AVA-1</strain>
    </source>
</reference>
<proteinExistence type="predicted"/>
<dbReference type="AlphaFoldDB" id="A0A4Q1HNU3"/>
<dbReference type="OrthoDB" id="8941979at2"/>
<comment type="caution">
    <text evidence="1">The sequence shown here is derived from an EMBL/GenBank/DDBJ whole genome shotgun (WGS) entry which is preliminary data.</text>
</comment>
<dbReference type="EMBL" id="PYAL01000002">
    <property type="protein sequence ID" value="RXN91682.1"/>
    <property type="molecule type" value="Genomic_DNA"/>
</dbReference>
<keyword evidence="2" id="KW-1185">Reference proteome</keyword>